<dbReference type="Proteomes" id="UP000290289">
    <property type="component" value="Chromosome 16"/>
</dbReference>
<evidence type="ECO:0000313" key="2">
    <source>
        <dbReference type="EMBL" id="RXH70797.1"/>
    </source>
</evidence>
<name>A0A498HN06_MALDO</name>
<dbReference type="AlphaFoldDB" id="A0A498HN06"/>
<comment type="caution">
    <text evidence="2">The sequence shown here is derived from an EMBL/GenBank/DDBJ whole genome shotgun (WGS) entry which is preliminary data.</text>
</comment>
<reference evidence="2 3" key="1">
    <citation type="submission" date="2018-10" db="EMBL/GenBank/DDBJ databases">
        <title>A high-quality apple genome assembly.</title>
        <authorList>
            <person name="Hu J."/>
        </authorList>
    </citation>
    <scope>NUCLEOTIDE SEQUENCE [LARGE SCALE GENOMIC DNA]</scope>
    <source>
        <strain evidence="3">cv. HFTH1</strain>
        <tissue evidence="2">Young leaf</tissue>
    </source>
</reference>
<proteinExistence type="predicted"/>
<dbReference type="EMBL" id="RDQH01000342">
    <property type="protein sequence ID" value="RXH70797.1"/>
    <property type="molecule type" value="Genomic_DNA"/>
</dbReference>
<evidence type="ECO:0000256" key="1">
    <source>
        <dbReference type="SAM" id="MobiDB-lite"/>
    </source>
</evidence>
<protein>
    <submittedName>
        <fullName evidence="2">Uncharacterized protein</fullName>
    </submittedName>
</protein>
<feature type="compositionally biased region" description="Polar residues" evidence="1">
    <location>
        <begin position="17"/>
        <end position="35"/>
    </location>
</feature>
<accession>A0A498HN06</accession>
<feature type="region of interest" description="Disordered" evidence="1">
    <location>
        <begin position="1"/>
        <end position="35"/>
    </location>
</feature>
<evidence type="ECO:0000313" key="3">
    <source>
        <dbReference type="Proteomes" id="UP000290289"/>
    </source>
</evidence>
<sequence length="121" mass="13720">MSVPADQRTQRYFDPINPTQNPGFTPPQVSSSTVFRPQNSRDMLESIDRVVGKARYELTAAGENVSAWKVVQSTLLMLKVDSWDSLGFQMQQVPSLNLLMLTEAKVLSQTQCFCYCCCFWD</sequence>
<gene>
    <name evidence="2" type="ORF">DVH24_013543</name>
</gene>
<keyword evidence="3" id="KW-1185">Reference proteome</keyword>
<organism evidence="2 3">
    <name type="scientific">Malus domestica</name>
    <name type="common">Apple</name>
    <name type="synonym">Pyrus malus</name>
    <dbReference type="NCBI Taxonomy" id="3750"/>
    <lineage>
        <taxon>Eukaryota</taxon>
        <taxon>Viridiplantae</taxon>
        <taxon>Streptophyta</taxon>
        <taxon>Embryophyta</taxon>
        <taxon>Tracheophyta</taxon>
        <taxon>Spermatophyta</taxon>
        <taxon>Magnoliopsida</taxon>
        <taxon>eudicotyledons</taxon>
        <taxon>Gunneridae</taxon>
        <taxon>Pentapetalae</taxon>
        <taxon>rosids</taxon>
        <taxon>fabids</taxon>
        <taxon>Rosales</taxon>
        <taxon>Rosaceae</taxon>
        <taxon>Amygdaloideae</taxon>
        <taxon>Maleae</taxon>
        <taxon>Malus</taxon>
    </lineage>
</organism>